<evidence type="ECO:0000313" key="10">
    <source>
        <dbReference type="Proteomes" id="UP000790833"/>
    </source>
</evidence>
<dbReference type="InterPro" id="IPR050931">
    <property type="entry name" value="Mito_Protein_Transport_Metaxin"/>
</dbReference>
<dbReference type="GO" id="GO:0015031">
    <property type="term" value="P:protein transport"/>
    <property type="evidence" value="ECO:0007669"/>
    <property type="project" value="UniProtKB-KW"/>
</dbReference>
<keyword evidence="10" id="KW-1185">Reference proteome</keyword>
<keyword evidence="4" id="KW-0653">Protein transport</keyword>
<dbReference type="InterPro" id="IPR019564">
    <property type="entry name" value="Sam37/metaxin_N"/>
</dbReference>
<feature type="domain" description="Mitochondrial outer membrane transport complex Sam37/metaxin N-terminal" evidence="8">
    <location>
        <begin position="19"/>
        <end position="141"/>
    </location>
</feature>
<evidence type="ECO:0000256" key="6">
    <source>
        <dbReference type="ARBA" id="ARBA00023136"/>
    </source>
</evidence>
<proteinExistence type="predicted"/>
<protein>
    <recommendedName>
        <fullName evidence="8">Mitochondrial outer membrane transport complex Sam37/metaxin N-terminal domain-containing protein</fullName>
    </recommendedName>
</protein>
<evidence type="ECO:0000259" key="8">
    <source>
        <dbReference type="Pfam" id="PF10568"/>
    </source>
</evidence>
<gene>
    <name evidence="9" type="ORF">KQ657_003219</name>
</gene>
<dbReference type="GO" id="GO:0001401">
    <property type="term" value="C:SAM complex"/>
    <property type="evidence" value="ECO:0007669"/>
    <property type="project" value="InterPro"/>
</dbReference>
<evidence type="ECO:0000256" key="5">
    <source>
        <dbReference type="ARBA" id="ARBA00023128"/>
    </source>
</evidence>
<evidence type="ECO:0000256" key="4">
    <source>
        <dbReference type="ARBA" id="ARBA00022927"/>
    </source>
</evidence>
<dbReference type="AlphaFoldDB" id="A0A9P7VCU8"/>
<name>A0A9P7VCU8_9ASCO</name>
<evidence type="ECO:0000256" key="1">
    <source>
        <dbReference type="ARBA" id="ARBA00004294"/>
    </source>
</evidence>
<keyword evidence="5" id="KW-0496">Mitochondrion</keyword>
<dbReference type="Proteomes" id="UP000790833">
    <property type="component" value="Unassembled WGS sequence"/>
</dbReference>
<reference evidence="9" key="1">
    <citation type="submission" date="2021-03" db="EMBL/GenBank/DDBJ databases">
        <authorList>
            <person name="Palmer J.M."/>
        </authorList>
    </citation>
    <scope>NUCLEOTIDE SEQUENCE</scope>
    <source>
        <strain evidence="9">ARV_011</strain>
    </source>
</reference>
<dbReference type="GeneID" id="66116593"/>
<keyword evidence="2" id="KW-0813">Transport</keyword>
<accession>A0A9P7VCU8</accession>
<dbReference type="RefSeq" id="XP_043051002.1">
    <property type="nucleotide sequence ID" value="XM_043193950.1"/>
</dbReference>
<dbReference type="GO" id="GO:0007005">
    <property type="term" value="P:mitochondrion organization"/>
    <property type="evidence" value="ECO:0007669"/>
    <property type="project" value="TreeGrafter"/>
</dbReference>
<comment type="caution">
    <text evidence="9">The sequence shown here is derived from an EMBL/GenBank/DDBJ whole genome shotgun (WGS) entry which is preliminary data.</text>
</comment>
<dbReference type="PANTHER" id="PTHR12289:SF41">
    <property type="entry name" value="FAILED AXON CONNECTIONS-RELATED"/>
    <property type="match status" value="1"/>
</dbReference>
<dbReference type="EMBL" id="JAHMUF010000003">
    <property type="protein sequence ID" value="KAG7195457.1"/>
    <property type="molecule type" value="Genomic_DNA"/>
</dbReference>
<evidence type="ECO:0000256" key="7">
    <source>
        <dbReference type="SAM" id="MobiDB-lite"/>
    </source>
</evidence>
<dbReference type="OrthoDB" id="5835136at2759"/>
<feature type="region of interest" description="Disordered" evidence="7">
    <location>
        <begin position="178"/>
        <end position="202"/>
    </location>
</feature>
<keyword evidence="3" id="KW-1000">Mitochondrion outer membrane</keyword>
<evidence type="ECO:0000256" key="3">
    <source>
        <dbReference type="ARBA" id="ARBA00022787"/>
    </source>
</evidence>
<dbReference type="Pfam" id="PF10568">
    <property type="entry name" value="Tom37"/>
    <property type="match status" value="1"/>
</dbReference>
<evidence type="ECO:0000256" key="2">
    <source>
        <dbReference type="ARBA" id="ARBA00022448"/>
    </source>
</evidence>
<organism evidence="9 10">
    <name type="scientific">Scheffersomyces spartinae</name>
    <dbReference type="NCBI Taxonomy" id="45513"/>
    <lineage>
        <taxon>Eukaryota</taxon>
        <taxon>Fungi</taxon>
        <taxon>Dikarya</taxon>
        <taxon>Ascomycota</taxon>
        <taxon>Saccharomycotina</taxon>
        <taxon>Pichiomycetes</taxon>
        <taxon>Debaryomycetaceae</taxon>
        <taxon>Scheffersomyces</taxon>
    </lineage>
</organism>
<keyword evidence="6" id="KW-0472">Membrane</keyword>
<dbReference type="PANTHER" id="PTHR12289">
    <property type="entry name" value="METAXIN RELATED"/>
    <property type="match status" value="1"/>
</dbReference>
<comment type="subcellular location">
    <subcellularLocation>
        <location evidence="1">Mitochondrion outer membrane</location>
    </subcellularLocation>
</comment>
<evidence type="ECO:0000313" key="9">
    <source>
        <dbReference type="EMBL" id="KAG7195457.1"/>
    </source>
</evidence>
<sequence length="339" mass="38893">MKLHIWGQGIEPSVISPECIASAWLICQVLDSTEFQIVTSNNTNISDIGKLPVLITKDDGKLNGYEDIANYLLKGDNLKGKIIKAEDQVLDFTLMHFLQTRFDALNKYNLYGDTKNYEIYTRKLYPKFLPFPMIYNQPSKLHTEALEQAQLFGLGSKSLGFLGFLGLAKTSDEIIPDTEYINSSQDNDEEEEDYDHDDGKEQKPISSLHEAQLIQKSKKKALLKETRTSIKCMNLLGKYLGQLTILSEKNEFKFGTSERITPSELLFLAYMYALTYDGLPNRFLFQYLSTQKKHILDSVKVPIQDFQKNMEFSTFTQPSSSESPSLWNEILYQFNKLTY</sequence>
<feature type="compositionally biased region" description="Acidic residues" evidence="7">
    <location>
        <begin position="186"/>
        <end position="196"/>
    </location>
</feature>